<dbReference type="Gene3D" id="3.10.310.30">
    <property type="match status" value="1"/>
</dbReference>
<dbReference type="PANTHER" id="PTHR46922">
    <property type="entry name" value="DHHA1 DOMAIN PROTEIN"/>
    <property type="match status" value="1"/>
</dbReference>
<dbReference type="EMBL" id="MN739774">
    <property type="protein sequence ID" value="QHT25738.1"/>
    <property type="molecule type" value="Genomic_DNA"/>
</dbReference>
<dbReference type="AlphaFoldDB" id="A0A6C0EA78"/>
<protein>
    <submittedName>
        <fullName evidence="1">Uncharacterized protein</fullName>
    </submittedName>
</protein>
<dbReference type="SUPFAM" id="SSF64182">
    <property type="entry name" value="DHH phosphoesterases"/>
    <property type="match status" value="1"/>
</dbReference>
<name>A0A6C0EA78_9ZZZZ</name>
<dbReference type="InterPro" id="IPR038763">
    <property type="entry name" value="DHH_sf"/>
</dbReference>
<organism evidence="1">
    <name type="scientific">viral metagenome</name>
    <dbReference type="NCBI Taxonomy" id="1070528"/>
    <lineage>
        <taxon>unclassified sequences</taxon>
        <taxon>metagenomes</taxon>
        <taxon>organismal metagenomes</taxon>
    </lineage>
</organism>
<accession>A0A6C0EA78</accession>
<evidence type="ECO:0000313" key="1">
    <source>
        <dbReference type="EMBL" id="QHT25738.1"/>
    </source>
</evidence>
<dbReference type="PANTHER" id="PTHR46922:SF4">
    <property type="entry name" value="DHHA1 DOMAIN PROTEIN"/>
    <property type="match status" value="1"/>
</dbReference>
<sequence length="430" mass="49735">MASEIDFSKATLSPDDVDLCIYHGECSDGFTSALACHTYFKDKSKTIEYHPASFTSLPPDVTGKNVLLCDFAYKYPVMKDILSKAKNVLVLDHHKTAEEGLAEFPETNKVFVMNHSGAYITWKYFFRDVDVPLMVKYVEDNDIWLKALPNTREFTSYLYSRKFTFEEYSKFLDDKYIYDTVFVVGSGMTLQNDFYIEDAVKHASLQFVLHNNKPYLVAVSHTDRLKSDIGNALMLKYRNIDFAICYSFDDTWNEYTYSLRSTNDRTDVSEIAKLYNGGGHRNASGCGTNYMIGKLIDAHAYNLLNNIYRRKLSFENGDLYDVVILNSAHNRRLFAEYLLSTKYIDTVPISQACSIFRNRSPEKCNEYYDFKIAIVWLYNGTNNMYDCVIHANKEILLKIIQELKLTVYELKNNILKICIDNFDMFLSIKS</sequence>
<reference evidence="1" key="1">
    <citation type="journal article" date="2020" name="Nature">
        <title>Giant virus diversity and host interactions through global metagenomics.</title>
        <authorList>
            <person name="Schulz F."/>
            <person name="Roux S."/>
            <person name="Paez-Espino D."/>
            <person name="Jungbluth S."/>
            <person name="Walsh D.A."/>
            <person name="Denef V.J."/>
            <person name="McMahon K.D."/>
            <person name="Konstantinidis K.T."/>
            <person name="Eloe-Fadrosh E.A."/>
            <person name="Kyrpides N.C."/>
            <person name="Woyke T."/>
        </authorList>
    </citation>
    <scope>NUCLEOTIDE SEQUENCE</scope>
    <source>
        <strain evidence="1">GVMAG-M-3300023179-27</strain>
    </source>
</reference>
<proteinExistence type="predicted"/>